<gene>
    <name evidence="2" type="ORF">BW425_17665</name>
</gene>
<dbReference type="PROSITE" id="PS51257">
    <property type="entry name" value="PROKAR_LIPOPROTEIN"/>
    <property type="match status" value="1"/>
</dbReference>
<dbReference type="RefSeq" id="WP_088094283.1">
    <property type="nucleotide sequence ID" value="NZ_JBALMA010000470.1"/>
</dbReference>
<evidence type="ECO:0000256" key="1">
    <source>
        <dbReference type="SAM" id="SignalP"/>
    </source>
</evidence>
<feature type="signal peptide" evidence="1">
    <location>
        <begin position="1"/>
        <end position="23"/>
    </location>
</feature>
<name>A0A1Y3MAY4_9BACI</name>
<evidence type="ECO:0000313" key="2">
    <source>
        <dbReference type="EMBL" id="OUM47589.1"/>
    </source>
</evidence>
<proteinExistence type="predicted"/>
<dbReference type="EMBL" id="MWPX01000021">
    <property type="protein sequence ID" value="OUM47589.1"/>
    <property type="molecule type" value="Genomic_DNA"/>
</dbReference>
<evidence type="ECO:0000313" key="3">
    <source>
        <dbReference type="Proteomes" id="UP000195321"/>
    </source>
</evidence>
<protein>
    <recommendedName>
        <fullName evidence="4">Lipoprotein</fullName>
    </recommendedName>
</protein>
<keyword evidence="1" id="KW-0732">Signal</keyword>
<feature type="chain" id="PRO_5038938407" description="Lipoprotein" evidence="1">
    <location>
        <begin position="24"/>
        <end position="203"/>
    </location>
</feature>
<dbReference type="AlphaFoldDB" id="A0A1Y3MAY4"/>
<reference evidence="2 3" key="1">
    <citation type="submission" date="2017-02" db="EMBL/GenBank/DDBJ databases">
        <title>Bacillus pseudomycoides isolate FSL K6-0042.</title>
        <authorList>
            <person name="Kovac J."/>
        </authorList>
    </citation>
    <scope>NUCLEOTIDE SEQUENCE [LARGE SCALE GENOMIC DNA]</scope>
    <source>
        <strain evidence="2 3">FSL K6-0042</strain>
    </source>
</reference>
<organism evidence="2 3">
    <name type="scientific">Bacillus pseudomycoides</name>
    <dbReference type="NCBI Taxonomy" id="64104"/>
    <lineage>
        <taxon>Bacteria</taxon>
        <taxon>Bacillati</taxon>
        <taxon>Bacillota</taxon>
        <taxon>Bacilli</taxon>
        <taxon>Bacillales</taxon>
        <taxon>Bacillaceae</taxon>
        <taxon>Bacillus</taxon>
        <taxon>Bacillus cereus group</taxon>
    </lineage>
</organism>
<comment type="caution">
    <text evidence="2">The sequence shown here is derived from an EMBL/GenBank/DDBJ whole genome shotgun (WGS) entry which is preliminary data.</text>
</comment>
<dbReference type="Proteomes" id="UP000195321">
    <property type="component" value="Unassembled WGS sequence"/>
</dbReference>
<sequence>MKKTLLLSIILLITSLSSCGVQQNVNSYTTVKPYNLSKKETSLLQLLPLQQGHVSFYEVTIPHKQAEIFTNIEYYQNGEKVKDMGGFSSSDFKDKKIRLSVGQQTFQHANNETWQWFMGIDGGSMTASENSLPDINGSTFEEINSSQKIKYNKKTVLAAWVKTNTNHISALSIKNEESRQRLIQENEHVYLFSIEIRRGDTSQ</sequence>
<accession>A0A1Y3MAY4</accession>
<evidence type="ECO:0008006" key="4">
    <source>
        <dbReference type="Google" id="ProtNLM"/>
    </source>
</evidence>